<dbReference type="Proteomes" id="UP000264036">
    <property type="component" value="Unassembled WGS sequence"/>
</dbReference>
<dbReference type="InterPro" id="IPR005064">
    <property type="entry name" value="BUG"/>
</dbReference>
<accession>A0A356LL97</accession>
<evidence type="ECO:0000313" key="4">
    <source>
        <dbReference type="Proteomes" id="UP000264036"/>
    </source>
</evidence>
<dbReference type="PANTHER" id="PTHR42928">
    <property type="entry name" value="TRICARBOXYLATE-BINDING PROTEIN"/>
    <property type="match status" value="1"/>
</dbReference>
<dbReference type="PIRSF" id="PIRSF017082">
    <property type="entry name" value="YflP"/>
    <property type="match status" value="1"/>
</dbReference>
<comment type="similarity">
    <text evidence="1">Belongs to the UPF0065 (bug) family.</text>
</comment>
<dbReference type="CDD" id="cd07012">
    <property type="entry name" value="PBP2_Bug_TTT"/>
    <property type="match status" value="1"/>
</dbReference>
<keyword evidence="2" id="KW-0732">Signal</keyword>
<gene>
    <name evidence="3" type="ORF">DD666_18090</name>
</gene>
<dbReference type="InterPro" id="IPR042100">
    <property type="entry name" value="Bug_dom1"/>
</dbReference>
<dbReference type="EMBL" id="DOEK01000038">
    <property type="protein sequence ID" value="HBP31305.1"/>
    <property type="molecule type" value="Genomic_DNA"/>
</dbReference>
<feature type="chain" id="PRO_5016743324" evidence="2">
    <location>
        <begin position="26"/>
        <end position="322"/>
    </location>
</feature>
<organism evidence="3 4">
    <name type="scientific">Advenella kashmirensis</name>
    <dbReference type="NCBI Taxonomy" id="310575"/>
    <lineage>
        <taxon>Bacteria</taxon>
        <taxon>Pseudomonadati</taxon>
        <taxon>Pseudomonadota</taxon>
        <taxon>Betaproteobacteria</taxon>
        <taxon>Burkholderiales</taxon>
        <taxon>Alcaligenaceae</taxon>
    </lineage>
</organism>
<reference evidence="3 4" key="1">
    <citation type="journal article" date="2018" name="Nat. Biotechnol.">
        <title>A standardized bacterial taxonomy based on genome phylogeny substantially revises the tree of life.</title>
        <authorList>
            <person name="Parks D.H."/>
            <person name="Chuvochina M."/>
            <person name="Waite D.W."/>
            <person name="Rinke C."/>
            <person name="Skarshewski A."/>
            <person name="Chaumeil P.A."/>
            <person name="Hugenholtz P."/>
        </authorList>
    </citation>
    <scope>NUCLEOTIDE SEQUENCE [LARGE SCALE GENOMIC DNA]</scope>
    <source>
        <strain evidence="3">UBA10707</strain>
    </source>
</reference>
<sequence>MKKMINPIKFMNIALLAIAPCLAHAAGNYPDKAISIVVPYAAGGSTDLIGRALGESMGRYLKQTIVIENKPGAAGSMGAQEMVRARPDGYKLTLAPHGIFRQPYLQKTRYDPIKDLTYIASFSTYDFALVVDAKSQVKTVKEFVDYAKQHPDEISVGTPGRFTGNQMVMVELGNATGAKLTHIPYKGDAEAITALLGGHIKAAITTNSILPYMEAGTVRVLAVASKERLKAFDGVPTFTEAGYPVVIPSPLGLAGPKGMPSEIVEKLDAAVQAAVKDPVFLKAIGAYGIQTYYMNHAQYAEFAVKTFAEEKDIVSKMNENNK</sequence>
<dbReference type="SUPFAM" id="SSF53850">
    <property type="entry name" value="Periplasmic binding protein-like II"/>
    <property type="match status" value="1"/>
</dbReference>
<dbReference type="AlphaFoldDB" id="A0A356LL97"/>
<dbReference type="Gene3D" id="3.40.190.10">
    <property type="entry name" value="Periplasmic binding protein-like II"/>
    <property type="match status" value="1"/>
</dbReference>
<evidence type="ECO:0000256" key="1">
    <source>
        <dbReference type="ARBA" id="ARBA00006987"/>
    </source>
</evidence>
<name>A0A356LL97_9BURK</name>
<dbReference type="Pfam" id="PF03401">
    <property type="entry name" value="TctC"/>
    <property type="match status" value="1"/>
</dbReference>
<proteinExistence type="inferred from homology"/>
<dbReference type="Gene3D" id="3.40.190.150">
    <property type="entry name" value="Bordetella uptake gene, domain 1"/>
    <property type="match status" value="1"/>
</dbReference>
<evidence type="ECO:0000256" key="2">
    <source>
        <dbReference type="SAM" id="SignalP"/>
    </source>
</evidence>
<protein>
    <submittedName>
        <fullName evidence="3">ABC transporter substrate-binding protein</fullName>
    </submittedName>
</protein>
<evidence type="ECO:0000313" key="3">
    <source>
        <dbReference type="EMBL" id="HBP31305.1"/>
    </source>
</evidence>
<dbReference type="PANTHER" id="PTHR42928:SF5">
    <property type="entry name" value="BLR1237 PROTEIN"/>
    <property type="match status" value="1"/>
</dbReference>
<feature type="signal peptide" evidence="2">
    <location>
        <begin position="1"/>
        <end position="25"/>
    </location>
</feature>
<comment type="caution">
    <text evidence="3">The sequence shown here is derived from an EMBL/GenBank/DDBJ whole genome shotgun (WGS) entry which is preliminary data.</text>
</comment>